<accession>A0A1G4U0V1</accession>
<dbReference type="AlphaFoldDB" id="A0A1G4U0V1"/>
<dbReference type="Proteomes" id="UP000198601">
    <property type="component" value="Unassembled WGS sequence"/>
</dbReference>
<dbReference type="OrthoDB" id="2595653at2"/>
<keyword evidence="1" id="KW-0732">Signal</keyword>
<feature type="signal peptide" evidence="1">
    <location>
        <begin position="1"/>
        <end position="25"/>
    </location>
</feature>
<evidence type="ECO:0008006" key="4">
    <source>
        <dbReference type="Google" id="ProtNLM"/>
    </source>
</evidence>
<gene>
    <name evidence="2" type="ORF">SAMN04487970_10893</name>
</gene>
<evidence type="ECO:0000313" key="2">
    <source>
        <dbReference type="EMBL" id="SCW87303.1"/>
    </source>
</evidence>
<evidence type="ECO:0000256" key="1">
    <source>
        <dbReference type="SAM" id="SignalP"/>
    </source>
</evidence>
<organism evidence="2 3">
    <name type="scientific">Paenibacillus tianmuensis</name>
    <dbReference type="NCBI Taxonomy" id="624147"/>
    <lineage>
        <taxon>Bacteria</taxon>
        <taxon>Bacillati</taxon>
        <taxon>Bacillota</taxon>
        <taxon>Bacilli</taxon>
        <taxon>Bacillales</taxon>
        <taxon>Paenibacillaceae</taxon>
        <taxon>Paenibacillus</taxon>
    </lineage>
</organism>
<evidence type="ECO:0000313" key="3">
    <source>
        <dbReference type="Proteomes" id="UP000198601"/>
    </source>
</evidence>
<dbReference type="RefSeq" id="WP_090677418.1">
    <property type="nucleotide sequence ID" value="NZ_FMTT01000089.1"/>
</dbReference>
<sequence>MNILVRKITVCALAVLTLTTSSVYAANDQEKIPRKIQELADSKVSPKQPIPELRAWETDLNGNTTEVVPLSQRVQALSPPSDGFVYVFDTYNPNSVTKDWRYQNLGTFRYQNSTSAPATIQYEQTYTTAGKWNVGVNISGKSEIKAAFLAKLEVTVGGSWGYERQWTSGTKYGANQTVNPNTTIYLTNYQVGANTNGLLVWKKYSPSGTSLLGTYTETAGGYAVSMSDLNIEVTGTQPN</sequence>
<feature type="chain" id="PRO_5011734826" description="Polysaccharide lyase" evidence="1">
    <location>
        <begin position="26"/>
        <end position="239"/>
    </location>
</feature>
<dbReference type="EMBL" id="FMTT01000089">
    <property type="protein sequence ID" value="SCW87303.1"/>
    <property type="molecule type" value="Genomic_DNA"/>
</dbReference>
<reference evidence="3" key="1">
    <citation type="submission" date="2016-10" db="EMBL/GenBank/DDBJ databases">
        <authorList>
            <person name="Varghese N."/>
            <person name="Submissions S."/>
        </authorList>
    </citation>
    <scope>NUCLEOTIDE SEQUENCE [LARGE SCALE GENOMIC DNA]</scope>
    <source>
        <strain evidence="3">CGMCC 1.8946</strain>
    </source>
</reference>
<keyword evidence="3" id="KW-1185">Reference proteome</keyword>
<name>A0A1G4U0V1_9BACL</name>
<proteinExistence type="predicted"/>
<protein>
    <recommendedName>
        <fullName evidence="4">Polysaccharide lyase</fullName>
    </recommendedName>
</protein>